<dbReference type="Proteomes" id="UP001515780">
    <property type="component" value="Unassembled WGS sequence"/>
</dbReference>
<comment type="caution">
    <text evidence="1">The sequence shown here is derived from an EMBL/GenBank/DDBJ whole genome shotgun (WGS) entry which is preliminary data.</text>
</comment>
<evidence type="ECO:0000313" key="2">
    <source>
        <dbReference type="Proteomes" id="UP001515780"/>
    </source>
</evidence>
<name>A0ABX0S0A6_9GAMM</name>
<proteinExistence type="predicted"/>
<dbReference type="EMBL" id="VWXC01000020">
    <property type="protein sequence ID" value="NIG21310.1"/>
    <property type="molecule type" value="Genomic_DNA"/>
</dbReference>
<dbReference type="RefSeq" id="WP_166935751.1">
    <property type="nucleotide sequence ID" value="NZ_VWXC01000020.1"/>
</dbReference>
<protein>
    <submittedName>
        <fullName evidence="1">Abi family protein</fullName>
    </submittedName>
</protein>
<organism evidence="1 2">
    <name type="scientific">Candidatus Pantoea communis</name>
    <dbReference type="NCBI Taxonomy" id="2608354"/>
    <lineage>
        <taxon>Bacteria</taxon>
        <taxon>Pseudomonadati</taxon>
        <taxon>Pseudomonadota</taxon>
        <taxon>Gammaproteobacteria</taxon>
        <taxon>Enterobacterales</taxon>
        <taxon>Erwiniaceae</taxon>
        <taxon>Pantoea</taxon>
    </lineage>
</organism>
<sequence>MAESQVPYQYATCGTALVDTLSEARFKPYLLSAARDQDFAFALYLYNARMAKAFLYPLHILEVVLRNRISDIFTVMFNENWCIDKHFRQILTQESRDALDRGIDRSNSNNTGDIVSTLTFDFWSNLFRDEYDRSIWQTKMHDLLPNVSKTRKSFQRDIREVNHFRNRIAHHEPVYKLNLSQIHADLIEIISWLSSEASHWVKHFSTVNQTLRTRPTHTILNAPAVVEKADTGFCTMGLTDPLSHMPKERFIVCQNDAGENIAVIEMQHIAGYILSLREGNDLMISLGDHTYSDVVKHTKSSKNLIQRRPEDNLHNAAAGLTGKKEYMIVTGDKGICGVIARAHRKY</sequence>
<gene>
    <name evidence="1" type="ORF">F3J37_21805</name>
</gene>
<evidence type="ECO:0000313" key="1">
    <source>
        <dbReference type="EMBL" id="NIG21310.1"/>
    </source>
</evidence>
<accession>A0ABX0S0A6</accession>
<reference evidence="1 2" key="1">
    <citation type="journal article" date="2019" name="bioRxiv">
        <title>Bacteria contribute to plant secondary compound degradation in a generalist herbivore system.</title>
        <authorList>
            <person name="Francoeur C.B."/>
            <person name="Khadempour L."/>
            <person name="Moreira-Soto R.D."/>
            <person name="Gotting K."/>
            <person name="Book A.J."/>
            <person name="Pinto-Tomas A.A."/>
            <person name="Keefover-Ring K."/>
            <person name="Currie C.R."/>
        </authorList>
    </citation>
    <scope>NUCLEOTIDE SEQUENCE [LARGE SCALE GENOMIC DNA]</scope>
    <source>
        <strain evidence="1">Al-1710</strain>
    </source>
</reference>
<keyword evidence="2" id="KW-1185">Reference proteome</keyword>